<evidence type="ECO:0000313" key="1">
    <source>
        <dbReference type="EMBL" id="NMJ44155.1"/>
    </source>
</evidence>
<dbReference type="Gene3D" id="3.30.450.40">
    <property type="match status" value="1"/>
</dbReference>
<keyword evidence="2" id="KW-1185">Reference proteome</keyword>
<evidence type="ECO:0000313" key="2">
    <source>
        <dbReference type="Proteomes" id="UP000548582"/>
    </source>
</evidence>
<dbReference type="RefSeq" id="WP_170056340.1">
    <property type="nucleotide sequence ID" value="NZ_JABBKX010000012.1"/>
</dbReference>
<gene>
    <name evidence="1" type="ORF">GWK16_23105</name>
</gene>
<proteinExistence type="predicted"/>
<sequence length="228" mass="24128">MSTRHLPAEEIPPGPTAEEVAAFLEANPGFLAERPEIYRSLQPPRRLHGERFADHMAAMLEAERTRTRALEAEVRAALEAGRAGAGFTVRVRLAVLALMRAQDVHEAVTQELPALLGVETCTLAIEAAPAPVFAFLPLGVRSLPPGTVGRLIGRGRDAVVRQTPGDLTLLHGEAAPLVLRDALARVPLAGHNPALIAIGARDAAALPMRQTVAVLAFLGRAVAAALSR</sequence>
<reference evidence="1 2" key="1">
    <citation type="submission" date="2020-03" db="EMBL/GenBank/DDBJ databases">
        <authorList>
            <person name="Sun Q."/>
        </authorList>
    </citation>
    <scope>NUCLEOTIDE SEQUENCE [LARGE SCALE GENOMIC DNA]</scope>
    <source>
        <strain evidence="1 2">JC162</strain>
    </source>
</reference>
<dbReference type="Proteomes" id="UP000548582">
    <property type="component" value="Unassembled WGS sequence"/>
</dbReference>
<accession>A0A848EKX0</accession>
<dbReference type="EMBL" id="JABBKX010000012">
    <property type="protein sequence ID" value="NMJ44155.1"/>
    <property type="molecule type" value="Genomic_DNA"/>
</dbReference>
<name>A0A848EKX0_9PROT</name>
<protein>
    <submittedName>
        <fullName evidence="1">DUF484 family protein</fullName>
    </submittedName>
</protein>
<dbReference type="InterPro" id="IPR029016">
    <property type="entry name" value="GAF-like_dom_sf"/>
</dbReference>
<organism evidence="1 2">
    <name type="scientific">Neoroseomonas marina</name>
    <dbReference type="NCBI Taxonomy" id="1232220"/>
    <lineage>
        <taxon>Bacteria</taxon>
        <taxon>Pseudomonadati</taxon>
        <taxon>Pseudomonadota</taxon>
        <taxon>Alphaproteobacteria</taxon>
        <taxon>Acetobacterales</taxon>
        <taxon>Acetobacteraceae</taxon>
        <taxon>Neoroseomonas</taxon>
    </lineage>
</organism>
<comment type="caution">
    <text evidence="1">The sequence shown here is derived from an EMBL/GenBank/DDBJ whole genome shotgun (WGS) entry which is preliminary data.</text>
</comment>
<dbReference type="AlphaFoldDB" id="A0A848EKX0"/>